<dbReference type="Gene3D" id="3.30.70.1440">
    <property type="entry name" value="Multidrug efflux transporter AcrB pore domain"/>
    <property type="match status" value="1"/>
</dbReference>
<dbReference type="Gene3D" id="3.30.70.1430">
    <property type="entry name" value="Multidrug efflux transporter AcrB pore domain"/>
    <property type="match status" value="2"/>
</dbReference>
<keyword evidence="1" id="KW-0812">Transmembrane</keyword>
<dbReference type="PANTHER" id="PTHR32063">
    <property type="match status" value="1"/>
</dbReference>
<name>A0A934J377_9BACL</name>
<keyword evidence="1" id="KW-1133">Transmembrane helix</keyword>
<feature type="transmembrane region" description="Helical" evidence="1">
    <location>
        <begin position="851"/>
        <end position="870"/>
    </location>
</feature>
<feature type="transmembrane region" description="Helical" evidence="1">
    <location>
        <begin position="903"/>
        <end position="924"/>
    </location>
</feature>
<dbReference type="GO" id="GO:0042910">
    <property type="term" value="F:xenobiotic transmembrane transporter activity"/>
    <property type="evidence" value="ECO:0007669"/>
    <property type="project" value="TreeGrafter"/>
</dbReference>
<dbReference type="PANTHER" id="PTHR32063:SF0">
    <property type="entry name" value="SWARMING MOTILITY PROTEIN SWRC"/>
    <property type="match status" value="1"/>
</dbReference>
<dbReference type="Gene3D" id="1.20.1640.10">
    <property type="entry name" value="Multidrug efflux transporter AcrB transmembrane domain"/>
    <property type="match status" value="2"/>
</dbReference>
<dbReference type="EMBL" id="JAELUP010000012">
    <property type="protein sequence ID" value="MBJ6360648.1"/>
    <property type="molecule type" value="Genomic_DNA"/>
</dbReference>
<dbReference type="Pfam" id="PF00873">
    <property type="entry name" value="ACR_tran"/>
    <property type="match status" value="1"/>
</dbReference>
<dbReference type="RefSeq" id="WP_199018199.1">
    <property type="nucleotide sequence ID" value="NZ_JAELUP010000012.1"/>
</dbReference>
<gene>
    <name evidence="2" type="ORF">JFN88_04845</name>
</gene>
<feature type="transmembrane region" description="Helical" evidence="1">
    <location>
        <begin position="427"/>
        <end position="452"/>
    </location>
</feature>
<reference evidence="2" key="1">
    <citation type="submission" date="2020-12" db="EMBL/GenBank/DDBJ databases">
        <authorList>
            <person name="Huq M.A."/>
        </authorList>
    </citation>
    <scope>NUCLEOTIDE SEQUENCE</scope>
    <source>
        <strain evidence="2">MAHUQ-46</strain>
    </source>
</reference>
<feature type="transmembrane region" description="Helical" evidence="1">
    <location>
        <begin position="458"/>
        <end position="478"/>
    </location>
</feature>
<dbReference type="InterPro" id="IPR027463">
    <property type="entry name" value="AcrB_DN_DC_subdom"/>
</dbReference>
<dbReference type="SUPFAM" id="SSF82866">
    <property type="entry name" value="Multidrug efflux transporter AcrB transmembrane domain"/>
    <property type="match status" value="2"/>
</dbReference>
<keyword evidence="1" id="KW-0472">Membrane</keyword>
<dbReference type="GO" id="GO:0005886">
    <property type="term" value="C:plasma membrane"/>
    <property type="evidence" value="ECO:0007669"/>
    <property type="project" value="TreeGrafter"/>
</dbReference>
<evidence type="ECO:0000313" key="3">
    <source>
        <dbReference type="Proteomes" id="UP000640274"/>
    </source>
</evidence>
<feature type="transmembrane region" description="Helical" evidence="1">
    <location>
        <begin position="12"/>
        <end position="33"/>
    </location>
</feature>
<feature type="transmembrane region" description="Helical" evidence="1">
    <location>
        <begin position="355"/>
        <end position="375"/>
    </location>
</feature>
<accession>A0A934J377</accession>
<comment type="caution">
    <text evidence="2">The sequence shown here is derived from an EMBL/GenBank/DDBJ whole genome shotgun (WGS) entry which is preliminary data.</text>
</comment>
<evidence type="ECO:0000256" key="1">
    <source>
        <dbReference type="SAM" id="Phobius"/>
    </source>
</evidence>
<protein>
    <submittedName>
        <fullName evidence="2">Efflux RND transporter permease subunit</fullName>
    </submittedName>
</protein>
<dbReference type="Gene3D" id="3.30.70.1320">
    <property type="entry name" value="Multidrug efflux transporter AcrB pore domain like"/>
    <property type="match status" value="1"/>
</dbReference>
<dbReference type="Proteomes" id="UP000640274">
    <property type="component" value="Unassembled WGS sequence"/>
</dbReference>
<evidence type="ECO:0000313" key="2">
    <source>
        <dbReference type="EMBL" id="MBJ6360648.1"/>
    </source>
</evidence>
<feature type="transmembrane region" description="Helical" evidence="1">
    <location>
        <begin position="329"/>
        <end position="348"/>
    </location>
</feature>
<keyword evidence="3" id="KW-1185">Reference proteome</keyword>
<feature type="transmembrane region" description="Helical" evidence="1">
    <location>
        <begin position="877"/>
        <end position="897"/>
    </location>
</feature>
<dbReference type="PRINTS" id="PR00702">
    <property type="entry name" value="ACRIFLAVINRP"/>
</dbReference>
<dbReference type="Gene3D" id="3.30.2090.10">
    <property type="entry name" value="Multidrug efflux transporter AcrB TolC docking domain, DN and DC subdomains"/>
    <property type="match status" value="2"/>
</dbReference>
<organism evidence="2 3">
    <name type="scientific">Paenibacillus roseus</name>
    <dbReference type="NCBI Taxonomy" id="2798579"/>
    <lineage>
        <taxon>Bacteria</taxon>
        <taxon>Bacillati</taxon>
        <taxon>Bacillota</taxon>
        <taxon>Bacilli</taxon>
        <taxon>Bacillales</taxon>
        <taxon>Paenibacillaceae</taxon>
        <taxon>Paenibacillus</taxon>
    </lineage>
</organism>
<feature type="transmembrane region" description="Helical" evidence="1">
    <location>
        <begin position="522"/>
        <end position="544"/>
    </location>
</feature>
<dbReference type="InterPro" id="IPR001036">
    <property type="entry name" value="Acrflvin-R"/>
</dbReference>
<dbReference type="AlphaFoldDB" id="A0A934J377"/>
<dbReference type="SUPFAM" id="SSF82714">
    <property type="entry name" value="Multidrug efflux transporter AcrB TolC docking domain, DN and DC subdomains"/>
    <property type="match status" value="2"/>
</dbReference>
<feature type="transmembrane region" description="Helical" evidence="1">
    <location>
        <begin position="952"/>
        <end position="972"/>
    </location>
</feature>
<proteinExistence type="predicted"/>
<feature type="transmembrane region" description="Helical" evidence="1">
    <location>
        <begin position="984"/>
        <end position="1008"/>
    </location>
</feature>
<sequence>MNGLIRFSMRRVAAMIIMIALLFGVGMFSGSSLKMEMMPNIKAPYVSITTTYAASPQDVMNDITKPIEERINNMQGIETITSTSSDNISNILVKLKDSEDEEEKKREIESLLSDLNLPDSASKPKAATFGFSSIPSYYTALNAKDMSQLELDKLYKDVIKPGFESINGIDHIDSIGQRETKLDIRLDVDVLNSYGLTPSEVSQAIRAGLAGGAIGTVEFNGQTQMARITGDMKSLYNFKNMEIMNSSGQTVLLGEVAEITAITDSEYISRMDGQVAIGINLYKTGDANVVDFSAQATKLINQWQEQYPGISFKKVYDSADDVKSSLSGLLREGIIGMVLAAAMILFFLRNVRMTLIVLVSIPLSILLTLILMHAFNITLNIMTLGGMFIAVGRIVDDSIVVIENVYSNLEKAQERNESVVLMATKQVAMAITSSTLVTAAVFLPIGLVSGVIGQLFRPFAITVSCALLASLLVALTVIPMLSKLLVLKNVGKGGHTEHTDGKLNSIYKKILLWSLTHRVKTIVFSIVFFLVSIIGTVPFLPLTFMPEGEGSKQVSFNIKLPYETSLESTDLQVQQIEKLLQEAKDPNGDELFTFYQSLVGYDGTNNRVPYFAQIIAEVNGNATGEEVRKEYVKKINLMLPKGSELKEDSLGGGDGFGTTDFSYALQGDDQELLERGAQLVMDKLKDFPELTGVNSTMGDAKKEVNIAVSHTKAQQFGLSAAQIQSAVRAWIWKENLGDLRFDNVLYRTTLQLAEHHKNSLEQLGKIPIQSPTGQTVYLNEVADIKEVQARVALNRENLKQHIKITANIKADNKAAVSVQVGAELAKLQLPEGVNTQVSGVTDDIMKSFTEMFVAMGIAIGIVYLIMVLAFGNASTPFAILFSLPLAVIGGLIGLLITSETLNVTTLIGFMMLIGIVITNAIVLLDRAQQLLHEGMTVRNAIVEAGMVRLRPIIMTAGATIAAMLPLAIGLFHSESGGASLVSKGLAIVVIGGLTSSTLLTLVVVPVIYETLELWKTKLSNWSSRDRKSVDKAKVDV</sequence>
<dbReference type="SUPFAM" id="SSF82693">
    <property type="entry name" value="Multidrug efflux transporter AcrB pore domain, PN1, PN2, PC1 and PC2 subdomains"/>
    <property type="match status" value="2"/>
</dbReference>